<evidence type="ECO:0000313" key="3">
    <source>
        <dbReference type="Proteomes" id="UP000007494"/>
    </source>
</evidence>
<reference evidence="2" key="4">
    <citation type="journal article" date="2015" name="PLoS ONE">
        <title>Comprehensive Evaluation of Toxoplasma gondii VEG and Neospora caninum LIV Genomes with Tachyzoite Stage Transcriptome and Proteome Defines Novel Transcript Features.</title>
        <authorList>
            <person name="Ramaprasad A."/>
            <person name="Mourier T."/>
            <person name="Naeem R."/>
            <person name="Malas T.B."/>
            <person name="Moussa E."/>
            <person name="Panigrahi A."/>
            <person name="Vermont S.J."/>
            <person name="Otto T.D."/>
            <person name="Wastling J."/>
            <person name="Pain A."/>
        </authorList>
    </citation>
    <scope>NUCLEOTIDE SEQUENCE</scope>
    <source>
        <strain evidence="2">Liverpool</strain>
    </source>
</reference>
<dbReference type="InParanoid" id="F0VKA8"/>
<dbReference type="OrthoDB" id="333565at2759"/>
<dbReference type="eggNOG" id="ENOG502QYZ9">
    <property type="taxonomic scope" value="Eukaryota"/>
</dbReference>
<keyword evidence="3" id="KW-1185">Reference proteome</keyword>
<sequence>MLEEHGADTDEAANELRRGMEARTEVVAMARDIGAWTSADSESGDSAAAFVDAVLVPAGLVSDVARMMERAREAMNVDGLVSPDTVDFDEAHLKALLGLVMELESIVSSKIACVEMTKAFFKFVLVPLKLAAPVAKMLLDKKPKLLLAFAAKALLLKPTGGKGLADDNMKKLLLLALVAPKALDMLKKIPGGDLLPLLKFLPLLGGTKLETVLPIALLAMTALDAADAAGLLKAVLSEKLFPGTFAVEATSAGVSGNEMSTVDYLVESWAAGVEEQIGADADEAANELRRGMEARTEVVAMARDIGAWTSADSESGDSAAAFVDAVLVPAGLVSDVARMMERAREAMNVDGLVSPDTVDFDEAHLKALLGLVMELESIVSSKIACVEMTKAFFKFVLVPLKLAAPVSKMLLDKKPKLLLAFAAKALLLKPTGGKGLADDNMKKLLLLALVAPKALDMLKKIPGGDLLPLLKFLPLLGGTKLETVLPIALLAMTALDAADAAGLLKAVLSEKLFPGTFAVEATSAGVSGNEVSTVDYLVESWAAGVEEQIGADADEAANELRRGMEARTEVVAMARDIGAWTSADSESGDSAAAFVDAVLVPAGLVSDVARMMERAREAMNVDGLVSPDTVDFDEAHLKALLGLVMELESIVSSKIACVEMTKAFFKFVLVPLKLAAPVAKMLLDKKPKLLLAFAAKALLLKPTGGKGLADDNMKKLLLLALVAPKALDMLKKIPGGDLLPLLKFLPLLGGTKLETVLPIALLAMTALDAADAAGLLKAVLSEKLFPGTFAVEATSAGVSGNEMSTVDYLVESWAAGVEEQIGADADEAANELRHGMEARTEVVAMARDIGAWTSADSESGDSAAAFVDAVLVPAGLVSDVARMMERAREAMNVDGLVSPDTVDFDEAHLKALLGLVMELESIVSSKIACVEMTKAFFKFVLVPLKLAAPVAKMLLDKKPKLLLAFAAKALLLKPTGGKGLADDNMKKLLLLALVAPKVLDMLKKIPGGDLLPLLKFLPLLGGTKLETVLPIALLLLTGLESSGKAPVRGLRG</sequence>
<dbReference type="VEuPathDB" id="ToxoDB:NCLIV_049380"/>
<evidence type="ECO:0000313" key="2">
    <source>
        <dbReference type="EMBL" id="CEL69222.1"/>
    </source>
</evidence>
<proteinExistence type="predicted"/>
<dbReference type="OMA" id="VDFDEAH"/>
<dbReference type="GeneID" id="13442440"/>
<evidence type="ECO:0000313" key="1">
    <source>
        <dbReference type="EMBL" id="CBZ54509.1"/>
    </source>
</evidence>
<dbReference type="AlphaFoldDB" id="F0VKA8"/>
<organism evidence="1 3">
    <name type="scientific">Neospora caninum (strain Liverpool)</name>
    <dbReference type="NCBI Taxonomy" id="572307"/>
    <lineage>
        <taxon>Eukaryota</taxon>
        <taxon>Sar</taxon>
        <taxon>Alveolata</taxon>
        <taxon>Apicomplexa</taxon>
        <taxon>Conoidasida</taxon>
        <taxon>Coccidia</taxon>
        <taxon>Eucoccidiorida</taxon>
        <taxon>Eimeriorina</taxon>
        <taxon>Sarcocystidae</taxon>
        <taxon>Neospora</taxon>
    </lineage>
</organism>
<reference evidence="1" key="2">
    <citation type="submission" date="2011-03" db="EMBL/GenBank/DDBJ databases">
        <title>Comparative genomics and transcriptomics of Neospora caninum and Toxoplasma gondii.</title>
        <authorList>
            <person name="Reid A.J."/>
            <person name="Sohal A."/>
            <person name="Harris D."/>
            <person name="Quail M."/>
            <person name="Sanders M."/>
            <person name="Berriman M."/>
            <person name="Wastling J.M."/>
            <person name="Pain A."/>
        </authorList>
    </citation>
    <scope>NUCLEOTIDE SEQUENCE</scope>
    <source>
        <strain evidence="1">Liverpool</strain>
    </source>
</reference>
<reference evidence="3" key="3">
    <citation type="journal article" date="2012" name="PLoS Pathog.">
        <title>Comparative genomics of the apicomplexan parasites Toxoplasma gondii and Neospora caninum: Coccidia differing in host range and transmission strategy.</title>
        <authorList>
            <person name="Reid A.J."/>
            <person name="Vermont S.J."/>
            <person name="Cotton J.A."/>
            <person name="Harris D."/>
            <person name="Hill-Cawthorne G.A."/>
            <person name="Konen-Waisman S."/>
            <person name="Latham S.M."/>
            <person name="Mourier T."/>
            <person name="Norton R."/>
            <person name="Quail M.A."/>
            <person name="Sanders M."/>
            <person name="Shanmugam D."/>
            <person name="Sohal A."/>
            <person name="Wasmuth J.D."/>
            <person name="Brunk B."/>
            <person name="Grigg M.E."/>
            <person name="Howard J.C."/>
            <person name="Parkinson J."/>
            <person name="Roos D.S."/>
            <person name="Trees A.J."/>
            <person name="Berriman M."/>
            <person name="Pain A."/>
            <person name="Wastling J.M."/>
        </authorList>
    </citation>
    <scope>NUCLEOTIDE SEQUENCE [LARGE SCALE GENOMIC DNA]</scope>
    <source>
        <strain evidence="3">Liverpool</strain>
    </source>
</reference>
<dbReference type="EMBL" id="LN714485">
    <property type="protein sequence ID" value="CEL69222.1"/>
    <property type="molecule type" value="Genomic_DNA"/>
</dbReference>
<dbReference type="Proteomes" id="UP000007494">
    <property type="component" value="Chromosome X"/>
</dbReference>
<name>F0VKA8_NEOCL</name>
<reference evidence="1" key="1">
    <citation type="submission" date="2011-02" db="EMBL/GenBank/DDBJ databases">
        <authorList>
            <person name="Aslett M."/>
        </authorList>
    </citation>
    <scope>NUCLEOTIDE SEQUENCE</scope>
    <source>
        <strain evidence="1">Liverpool</strain>
    </source>
</reference>
<gene>
    <name evidence="2" type="ORF">BN1204_049380</name>
    <name evidence="1" type="ORF">NCLIV_049380</name>
</gene>
<dbReference type="EMBL" id="FR823391">
    <property type="protein sequence ID" value="CBZ54509.1"/>
    <property type="molecule type" value="Genomic_DNA"/>
</dbReference>
<protein>
    <submittedName>
        <fullName evidence="1">Uncharacterized protein</fullName>
    </submittedName>
</protein>
<dbReference type="RefSeq" id="XP_003884539.1">
    <property type="nucleotide sequence ID" value="XM_003884490.1"/>
</dbReference>
<accession>F0VKA8</accession>